<evidence type="ECO:0000313" key="3">
    <source>
        <dbReference type="Proteomes" id="UP000184080"/>
    </source>
</evidence>
<name>A0A1M6KDR9_9CLOT</name>
<dbReference type="InterPro" id="IPR021961">
    <property type="entry name" value="McrB_DNA-bd"/>
</dbReference>
<organism evidence="2 3">
    <name type="scientific">Clostridium amylolyticum</name>
    <dbReference type="NCBI Taxonomy" id="1121298"/>
    <lineage>
        <taxon>Bacteria</taxon>
        <taxon>Bacillati</taxon>
        <taxon>Bacillota</taxon>
        <taxon>Clostridia</taxon>
        <taxon>Eubacteriales</taxon>
        <taxon>Clostridiaceae</taxon>
        <taxon>Clostridium</taxon>
    </lineage>
</organism>
<proteinExistence type="predicted"/>
<dbReference type="Pfam" id="PF12102">
    <property type="entry name" value="MrcB_N"/>
    <property type="match status" value="1"/>
</dbReference>
<evidence type="ECO:0000259" key="1">
    <source>
        <dbReference type="Pfam" id="PF12102"/>
    </source>
</evidence>
<accession>A0A1M6KDR9</accession>
<evidence type="ECO:0000313" key="2">
    <source>
        <dbReference type="EMBL" id="SHJ57089.1"/>
    </source>
</evidence>
<dbReference type="Gene3D" id="3.30.920.90">
    <property type="match status" value="1"/>
</dbReference>
<dbReference type="EMBL" id="FQZO01000006">
    <property type="protein sequence ID" value="SHJ57089.1"/>
    <property type="molecule type" value="Genomic_DNA"/>
</dbReference>
<sequence length="199" mass="23493">MNDLCNDIIFIIENYDLYTKAGMPLDSIKPIFDKVCDKLTRFLKDYEVEYNTIEGKPNKPFIPLYALRDPKFSKYMTQGIYVALLIKRNEGIYVSLNQGTENRKKIDILNDKNKFKRKANDIIATYGIEYKNNIIDDIDLTSNIHGNLKRPKSYEEGNIKAIYYDIEMLKLYPEKFLRDIIWFMELYRKVLLSGRSEVT</sequence>
<reference evidence="2 3" key="1">
    <citation type="submission" date="2016-11" db="EMBL/GenBank/DDBJ databases">
        <authorList>
            <person name="Jaros S."/>
            <person name="Januszkiewicz K."/>
            <person name="Wedrychowicz H."/>
        </authorList>
    </citation>
    <scope>NUCLEOTIDE SEQUENCE [LARGE SCALE GENOMIC DNA]</scope>
    <source>
        <strain evidence="2 3">DSM 21864</strain>
    </source>
</reference>
<dbReference type="OrthoDB" id="1952166at2"/>
<dbReference type="AlphaFoldDB" id="A0A1M6KDR9"/>
<dbReference type="Proteomes" id="UP000184080">
    <property type="component" value="Unassembled WGS sequence"/>
</dbReference>
<gene>
    <name evidence="2" type="ORF">SAMN05444401_3324</name>
</gene>
<dbReference type="RefSeq" id="WP_073009241.1">
    <property type="nucleotide sequence ID" value="NZ_FQZO01000006.1"/>
</dbReference>
<protein>
    <recommendedName>
        <fullName evidence="1">Type IV methyl-directed restriction enzyme EcoKMcrB subunit DNA-binding domain-containing protein</fullName>
    </recommendedName>
</protein>
<keyword evidence="3" id="KW-1185">Reference proteome</keyword>
<feature type="domain" description="Type IV methyl-directed restriction enzyme EcoKMcrB subunit DNA-binding" evidence="1">
    <location>
        <begin position="43"/>
        <end position="190"/>
    </location>
</feature>